<sequence length="466" mass="49895">MSGGPLPSQYFANVFGLYKKSGASFQVGFEFNLGSANVTDPSDEAGDTPTQLGDISSDGFATDEPFLGSGFTFIGTAQDGNGFVGKNSSGDYFLFTDRRYGDLSYFTVKDEAYALACFTSGTRLATAGGPVAVEDLAVGDRVVTASGAERPVRWIGHRALACRGRADWQPVRIAAHAFGEGRPERDLLVSPGHALCVDVLGEVLVPAGRLVNGTTLARMELESVTYWHVELDDHDILLAEGLPAESYRDTGNRGFFAEDEGSGEADPAPGPDGWTQPRTGTEPCRPLHEAGVLVEVLRDRLTDRARSLGWRLAEAPLAGLHLVADGQIVRPDIDGLVARFVLSAEARQVRLVCDTSVPAHVVPGSTDERRLGVALAALTLDDGLTGLRTIALDDPRLGEGFHPPDGEGETRWRWTDGSALLPDALWEGCRGTLFLRVGLSCPALPRWIGPREAAGVVELAEFRRPV</sequence>
<dbReference type="Pfam" id="PF13403">
    <property type="entry name" value="Hint_2"/>
    <property type="match status" value="1"/>
</dbReference>
<dbReference type="RefSeq" id="WP_183569958.1">
    <property type="nucleotide sequence ID" value="NZ_JACHOP010000010.1"/>
</dbReference>
<accession>A0A840ZL94</accession>
<evidence type="ECO:0000259" key="2">
    <source>
        <dbReference type="Pfam" id="PF13403"/>
    </source>
</evidence>
<dbReference type="Proteomes" id="UP000583454">
    <property type="component" value="Unassembled WGS sequence"/>
</dbReference>
<dbReference type="InterPro" id="IPR036844">
    <property type="entry name" value="Hint_dom_sf"/>
</dbReference>
<feature type="region of interest" description="Disordered" evidence="1">
    <location>
        <begin position="253"/>
        <end position="284"/>
    </location>
</feature>
<dbReference type="AlphaFoldDB" id="A0A840ZL94"/>
<protein>
    <recommendedName>
        <fullName evidence="2">Hedgehog/Intein (Hint) domain-containing protein</fullName>
    </recommendedName>
</protein>
<keyword evidence="4" id="KW-1185">Reference proteome</keyword>
<evidence type="ECO:0000256" key="1">
    <source>
        <dbReference type="SAM" id="MobiDB-lite"/>
    </source>
</evidence>
<evidence type="ECO:0000313" key="4">
    <source>
        <dbReference type="Proteomes" id="UP000583454"/>
    </source>
</evidence>
<organism evidence="3 4">
    <name type="scientific">Methylorubrum rhodinum</name>
    <dbReference type="NCBI Taxonomy" id="29428"/>
    <lineage>
        <taxon>Bacteria</taxon>
        <taxon>Pseudomonadati</taxon>
        <taxon>Pseudomonadota</taxon>
        <taxon>Alphaproteobacteria</taxon>
        <taxon>Hyphomicrobiales</taxon>
        <taxon>Methylobacteriaceae</taxon>
        <taxon>Methylorubrum</taxon>
    </lineage>
</organism>
<feature type="domain" description="Hedgehog/Intein (Hint)" evidence="2">
    <location>
        <begin position="117"/>
        <end position="250"/>
    </location>
</feature>
<proteinExistence type="predicted"/>
<reference evidence="3 4" key="1">
    <citation type="submission" date="2020-08" db="EMBL/GenBank/DDBJ databases">
        <title>Genomic Encyclopedia of Type Strains, Phase IV (KMG-IV): sequencing the most valuable type-strain genomes for metagenomic binning, comparative biology and taxonomic classification.</title>
        <authorList>
            <person name="Goeker M."/>
        </authorList>
    </citation>
    <scope>NUCLEOTIDE SEQUENCE [LARGE SCALE GENOMIC DNA]</scope>
    <source>
        <strain evidence="3 4">DSM 2163</strain>
    </source>
</reference>
<name>A0A840ZL94_9HYPH</name>
<gene>
    <name evidence="3" type="ORF">HNR00_002671</name>
</gene>
<dbReference type="SUPFAM" id="SSF51294">
    <property type="entry name" value="Hedgehog/intein (Hint) domain"/>
    <property type="match status" value="1"/>
</dbReference>
<dbReference type="InterPro" id="IPR028992">
    <property type="entry name" value="Hedgehog/Intein_dom"/>
</dbReference>
<evidence type="ECO:0000313" key="3">
    <source>
        <dbReference type="EMBL" id="MBB5757954.1"/>
    </source>
</evidence>
<dbReference type="EMBL" id="JACHOP010000010">
    <property type="protein sequence ID" value="MBB5757954.1"/>
    <property type="molecule type" value="Genomic_DNA"/>
</dbReference>
<comment type="caution">
    <text evidence="3">The sequence shown here is derived from an EMBL/GenBank/DDBJ whole genome shotgun (WGS) entry which is preliminary data.</text>
</comment>
<dbReference type="Gene3D" id="2.170.16.10">
    <property type="entry name" value="Hedgehog/Intein (Hint) domain"/>
    <property type="match status" value="1"/>
</dbReference>